<dbReference type="Proteomes" id="UP000285084">
    <property type="component" value="Unassembled WGS sequence"/>
</dbReference>
<reference evidence="1 2" key="1">
    <citation type="journal article" date="2018" name="Sci. Rep.">
        <title>Characterisation of pathogen-specific regions and novel effector candidates in Fusarium oxysporum f. sp. cepae.</title>
        <authorList>
            <person name="Armitage A.D."/>
            <person name="Taylor A."/>
            <person name="Sobczyk M.K."/>
            <person name="Baxter L."/>
            <person name="Greenfield B.P."/>
            <person name="Bates H.J."/>
            <person name="Wilson F."/>
            <person name="Jackson A.C."/>
            <person name="Ott S."/>
            <person name="Harrison R.J."/>
            <person name="Clarkson J.P."/>
        </authorList>
    </citation>
    <scope>NUCLEOTIDE SEQUENCE [LARGE SCALE GENOMIC DNA]</scope>
    <source>
        <strain evidence="1 2">Fo_A13</strain>
    </source>
</reference>
<organism evidence="1 2">
    <name type="scientific">Fusarium oxysporum</name>
    <name type="common">Fusarium vascular wilt</name>
    <dbReference type="NCBI Taxonomy" id="5507"/>
    <lineage>
        <taxon>Eukaryota</taxon>
        <taxon>Fungi</taxon>
        <taxon>Dikarya</taxon>
        <taxon>Ascomycota</taxon>
        <taxon>Pezizomycotina</taxon>
        <taxon>Sordariomycetes</taxon>
        <taxon>Hypocreomycetidae</taxon>
        <taxon>Hypocreales</taxon>
        <taxon>Nectriaceae</taxon>
        <taxon>Fusarium</taxon>
        <taxon>Fusarium oxysporum species complex</taxon>
    </lineage>
</organism>
<dbReference type="VEuPathDB" id="FungiDB:FOXG_12353"/>
<evidence type="ECO:0000313" key="2">
    <source>
        <dbReference type="Proteomes" id="UP000285084"/>
    </source>
</evidence>
<accession>A0A420MVE7</accession>
<dbReference type="AlphaFoldDB" id="A0A420MVE7"/>
<dbReference type="VEuPathDB" id="FungiDB:FOC4_g10005243"/>
<evidence type="ECO:0000313" key="1">
    <source>
        <dbReference type="EMBL" id="RKK71974.1"/>
    </source>
</evidence>
<dbReference type="VEuPathDB" id="FungiDB:FOMG_14892"/>
<name>A0A420MVE7_FUSOX</name>
<sequence length="170" mass="19232">MSIVLSLPFAYIHVHSRTRPGPNLSLTARQDADNLALLDISIGTVLEPNNSLQLVEPWASEYVASIREARFGDPIWARYHMFGTIVDGFVEGSNQTVMEALEESAMEYRATVPDDYKYALSLYANTSSNDTHRDVLHLLADVGLKEVSHLQERATFGYQMRYWKQRGLPI</sequence>
<dbReference type="VEuPathDB" id="FungiDB:FOZG_04657"/>
<gene>
    <name evidence="1" type="ORF">BFJ69_g10502</name>
</gene>
<proteinExistence type="predicted"/>
<dbReference type="EMBL" id="MRCX01000105">
    <property type="protein sequence ID" value="RKK71974.1"/>
    <property type="molecule type" value="Genomic_DNA"/>
</dbReference>
<comment type="caution">
    <text evidence="1">The sequence shown here is derived from an EMBL/GenBank/DDBJ whole genome shotgun (WGS) entry which is preliminary data.</text>
</comment>
<dbReference type="VEuPathDB" id="FungiDB:FOIG_15619"/>
<protein>
    <submittedName>
        <fullName evidence="1">Uncharacterized protein</fullName>
    </submittedName>
</protein>
<dbReference type="VEuPathDB" id="FungiDB:FOC1_g10003642"/>